<evidence type="ECO:0000256" key="3">
    <source>
        <dbReference type="ARBA" id="ARBA00022679"/>
    </source>
</evidence>
<comment type="catalytic activity">
    <reaction evidence="7">
        <text>a UDP-3-O-[(3R)-3-hydroxyacyl]-alpha-D-glucosamine + a (3R)-hydroxyacyl-[ACP] = a UDP-2-N,3-O-bis[(3R)-3-hydroxyacyl]-alpha-D-glucosamine + holo-[ACP] + H(+)</text>
        <dbReference type="Rhea" id="RHEA:53836"/>
        <dbReference type="Rhea" id="RHEA-COMP:9685"/>
        <dbReference type="Rhea" id="RHEA-COMP:9945"/>
        <dbReference type="ChEBI" id="CHEBI:15378"/>
        <dbReference type="ChEBI" id="CHEBI:64479"/>
        <dbReference type="ChEBI" id="CHEBI:78827"/>
        <dbReference type="ChEBI" id="CHEBI:137740"/>
        <dbReference type="ChEBI" id="CHEBI:137748"/>
        <dbReference type="EC" id="2.3.1.191"/>
    </reaction>
</comment>
<dbReference type="GO" id="GO:0016020">
    <property type="term" value="C:membrane"/>
    <property type="evidence" value="ECO:0007669"/>
    <property type="project" value="GOC"/>
</dbReference>
<keyword evidence="5 7" id="KW-0443">Lipid metabolism</keyword>
<comment type="similarity">
    <text evidence="7">Belongs to the transferase hexapeptide repeat family. LpxD subfamily.</text>
</comment>
<dbReference type="Pfam" id="PF04613">
    <property type="entry name" value="LpxD"/>
    <property type="match status" value="1"/>
</dbReference>
<feature type="active site" description="Proton acceptor" evidence="7">
    <location>
        <position position="247"/>
    </location>
</feature>
<keyword evidence="10" id="KW-1185">Reference proteome</keyword>
<dbReference type="GO" id="GO:0009245">
    <property type="term" value="P:lipid A biosynthetic process"/>
    <property type="evidence" value="ECO:0007669"/>
    <property type="project" value="UniProtKB-UniRule"/>
</dbReference>
<keyword evidence="4 7" id="KW-0677">Repeat</keyword>
<organism evidence="9 10">
    <name type="scientific">Phenylobacterium glaciei</name>
    <dbReference type="NCBI Taxonomy" id="2803784"/>
    <lineage>
        <taxon>Bacteria</taxon>
        <taxon>Pseudomonadati</taxon>
        <taxon>Pseudomonadota</taxon>
        <taxon>Alphaproteobacteria</taxon>
        <taxon>Caulobacterales</taxon>
        <taxon>Caulobacteraceae</taxon>
        <taxon>Phenylobacterium</taxon>
    </lineage>
</organism>
<gene>
    <name evidence="7 9" type="primary">lpxD</name>
    <name evidence="9" type="ORF">JKL49_10845</name>
</gene>
<proteinExistence type="inferred from homology"/>
<comment type="pathway">
    <text evidence="7">Bacterial outer membrane biogenesis; LPS lipid A biosynthesis.</text>
</comment>
<dbReference type="PANTHER" id="PTHR43378">
    <property type="entry name" value="UDP-3-O-ACYLGLUCOSAMINE N-ACYLTRANSFERASE"/>
    <property type="match status" value="1"/>
</dbReference>
<dbReference type="EMBL" id="JAGSGD010000001">
    <property type="protein sequence ID" value="MBR7619885.1"/>
    <property type="molecule type" value="Genomic_DNA"/>
</dbReference>
<name>A0A941D056_9CAUL</name>
<protein>
    <recommendedName>
        <fullName evidence="7">UDP-3-O-acylglucosamine N-acyltransferase</fullName>
        <ecNumber evidence="7">2.3.1.191</ecNumber>
    </recommendedName>
</protein>
<dbReference type="SUPFAM" id="SSF51161">
    <property type="entry name" value="Trimeric LpxA-like enzymes"/>
    <property type="match status" value="1"/>
</dbReference>
<evidence type="ECO:0000313" key="10">
    <source>
        <dbReference type="Proteomes" id="UP000622580"/>
    </source>
</evidence>
<evidence type="ECO:0000256" key="1">
    <source>
        <dbReference type="ARBA" id="ARBA00022516"/>
    </source>
</evidence>
<dbReference type="Pfam" id="PF00132">
    <property type="entry name" value="Hexapep"/>
    <property type="match status" value="2"/>
</dbReference>
<dbReference type="Gene3D" id="2.160.10.10">
    <property type="entry name" value="Hexapeptide repeat proteins"/>
    <property type="match status" value="1"/>
</dbReference>
<evidence type="ECO:0000256" key="5">
    <source>
        <dbReference type="ARBA" id="ARBA00023098"/>
    </source>
</evidence>
<evidence type="ECO:0000256" key="4">
    <source>
        <dbReference type="ARBA" id="ARBA00022737"/>
    </source>
</evidence>
<keyword evidence="3 7" id="KW-0808">Transferase</keyword>
<keyword evidence="6 7" id="KW-0012">Acyltransferase</keyword>
<dbReference type="InterPro" id="IPR020573">
    <property type="entry name" value="UDP_GlcNAc_AcTrfase_non-rep"/>
</dbReference>
<comment type="function">
    <text evidence="7">Catalyzes the N-acylation of UDP-3-O-acylglucosamine using 3-hydroxyacyl-ACP as the acyl donor. Is involved in the biosynthesis of lipid A, a phosphorylated glycolipid that anchors the lipopolysaccharide to the outer membrane of the cell.</text>
</comment>
<dbReference type="HAMAP" id="MF_00523">
    <property type="entry name" value="LpxD"/>
    <property type="match status" value="1"/>
</dbReference>
<evidence type="ECO:0000256" key="2">
    <source>
        <dbReference type="ARBA" id="ARBA00022556"/>
    </source>
</evidence>
<dbReference type="RefSeq" id="WP_215340408.1">
    <property type="nucleotide sequence ID" value="NZ_JAGSGD010000001.1"/>
</dbReference>
<sequence length="341" mass="34800">MPDPRFFEDLGPVSLTELAALTGAALSAPGAGSVQVARVAILARATSDSITYFSDRKLAAELAETRAAACFVSERDAGLVPQGCVALVTRQPTAAYAMSGQRLHRPRLHAGHAAVSREATVETGAVISPGVAVGQGAQIGRGTVIGPNTVIGPGVTIGRDCVIGPNVSIHCALLGDRVKILAGAVVGEAGFGATAGPTGVIDIPQLGRVILQDGVTVGANSCIDRGAYEDTVLGENTKIDNLVQIAHNVRVGRNCVMAAHTGISGSVTIGDGSAFGGRAGVADHVIIGEGAQIGAGAGVFRDVPPKAVMGGFPSLPMRQWLREVAWLSKSAAVRRREEPDQ</sequence>
<comment type="caution">
    <text evidence="9">The sequence shown here is derived from an EMBL/GenBank/DDBJ whole genome shotgun (WGS) entry which is preliminary data.</text>
</comment>
<evidence type="ECO:0000313" key="9">
    <source>
        <dbReference type="EMBL" id="MBR7619885.1"/>
    </source>
</evidence>
<keyword evidence="1 7" id="KW-0444">Lipid biosynthesis</keyword>
<dbReference type="GO" id="GO:0016410">
    <property type="term" value="F:N-acyltransferase activity"/>
    <property type="evidence" value="ECO:0007669"/>
    <property type="project" value="InterPro"/>
</dbReference>
<dbReference type="Pfam" id="PF14602">
    <property type="entry name" value="Hexapep_2"/>
    <property type="match status" value="1"/>
</dbReference>
<evidence type="ECO:0000256" key="7">
    <source>
        <dbReference type="HAMAP-Rule" id="MF_00523"/>
    </source>
</evidence>
<dbReference type="EC" id="2.3.1.191" evidence="7"/>
<reference evidence="9" key="1">
    <citation type="submission" date="2021-04" db="EMBL/GenBank/DDBJ databases">
        <title>Draft genome assembly of strain Phenylobacterium sp. 20VBR1 using MiniION and Illumina platforms.</title>
        <authorList>
            <person name="Thomas F.A."/>
            <person name="Krishnan K.P."/>
            <person name="Sinha R.K."/>
        </authorList>
    </citation>
    <scope>NUCLEOTIDE SEQUENCE</scope>
    <source>
        <strain evidence="9">20VBR1</strain>
    </source>
</reference>
<dbReference type="InterPro" id="IPR001451">
    <property type="entry name" value="Hexapep"/>
</dbReference>
<keyword evidence="2 7" id="KW-0441">Lipid A biosynthesis</keyword>
<feature type="domain" description="UDP-3-O-[3-hydroxymyristoyl] glucosamine N-acyltransferase non-repeat region" evidence="8">
    <location>
        <begin position="34"/>
        <end position="97"/>
    </location>
</feature>
<dbReference type="InterPro" id="IPR011004">
    <property type="entry name" value="Trimer_LpxA-like_sf"/>
</dbReference>
<dbReference type="PANTHER" id="PTHR43378:SF2">
    <property type="entry name" value="UDP-3-O-ACYLGLUCOSAMINE N-ACYLTRANSFERASE 1, MITOCHONDRIAL-RELATED"/>
    <property type="match status" value="1"/>
</dbReference>
<dbReference type="InterPro" id="IPR007691">
    <property type="entry name" value="LpxD"/>
</dbReference>
<accession>A0A941D056</accession>
<dbReference type="CDD" id="cd03352">
    <property type="entry name" value="LbH_LpxD"/>
    <property type="match status" value="1"/>
</dbReference>
<dbReference type="Gene3D" id="3.40.1390.10">
    <property type="entry name" value="MurE/MurF, N-terminal domain"/>
    <property type="match status" value="1"/>
</dbReference>
<dbReference type="NCBIfam" id="TIGR01853">
    <property type="entry name" value="lipid_A_lpxD"/>
    <property type="match status" value="1"/>
</dbReference>
<evidence type="ECO:0000259" key="8">
    <source>
        <dbReference type="Pfam" id="PF04613"/>
    </source>
</evidence>
<comment type="subunit">
    <text evidence="7">Homotrimer.</text>
</comment>
<dbReference type="AlphaFoldDB" id="A0A941D056"/>
<dbReference type="Proteomes" id="UP000622580">
    <property type="component" value="Unassembled WGS sequence"/>
</dbReference>
<dbReference type="NCBIfam" id="NF002060">
    <property type="entry name" value="PRK00892.1"/>
    <property type="match status" value="1"/>
</dbReference>
<dbReference type="GO" id="GO:0103118">
    <property type="term" value="F:UDP-3-O-[(3R)-3-hydroxyacyl]-glucosamine N-acyltransferase activity"/>
    <property type="evidence" value="ECO:0007669"/>
    <property type="project" value="UniProtKB-EC"/>
</dbReference>
<evidence type="ECO:0000256" key="6">
    <source>
        <dbReference type="ARBA" id="ARBA00023315"/>
    </source>
</evidence>